<dbReference type="EMBL" id="CAJHNJ030000070">
    <property type="protein sequence ID" value="CAG9133913.1"/>
    <property type="molecule type" value="Genomic_DNA"/>
</dbReference>
<dbReference type="InterPro" id="IPR057251">
    <property type="entry name" value="FP_C"/>
</dbReference>
<accession>A0A8S4FYL0</accession>
<evidence type="ECO:0000313" key="3">
    <source>
        <dbReference type="EMBL" id="CAG9133913.1"/>
    </source>
</evidence>
<evidence type="ECO:0000313" key="2">
    <source>
        <dbReference type="EMBL" id="CAG9106640.1"/>
    </source>
</evidence>
<reference evidence="3" key="1">
    <citation type="submission" date="2020-11" db="EMBL/GenBank/DDBJ databases">
        <authorList>
            <person name="Whiteford S."/>
        </authorList>
    </citation>
    <scope>NUCLEOTIDE SEQUENCE</scope>
</reference>
<feature type="domain" description="FP protein C-terminal" evidence="1">
    <location>
        <begin position="256"/>
        <end position="307"/>
    </location>
</feature>
<organism evidence="3 4">
    <name type="scientific">Plutella xylostella</name>
    <name type="common">Diamondback moth</name>
    <name type="synonym">Plutella maculipennis</name>
    <dbReference type="NCBI Taxonomy" id="51655"/>
    <lineage>
        <taxon>Eukaryota</taxon>
        <taxon>Metazoa</taxon>
        <taxon>Ecdysozoa</taxon>
        <taxon>Arthropoda</taxon>
        <taxon>Hexapoda</taxon>
        <taxon>Insecta</taxon>
        <taxon>Pterygota</taxon>
        <taxon>Neoptera</taxon>
        <taxon>Endopterygota</taxon>
        <taxon>Lepidoptera</taxon>
        <taxon>Glossata</taxon>
        <taxon>Ditrysia</taxon>
        <taxon>Yponomeutoidea</taxon>
        <taxon>Plutellidae</taxon>
        <taxon>Plutella</taxon>
    </lineage>
</organism>
<name>A0A8S4FYL0_PLUXY</name>
<gene>
    <name evidence="3" type="ORF">PLXY2_LOCUS12161</name>
    <name evidence="2" type="ORF">PLXY2_LOCUS3636</name>
</gene>
<evidence type="ECO:0000313" key="4">
    <source>
        <dbReference type="Proteomes" id="UP000653454"/>
    </source>
</evidence>
<dbReference type="Proteomes" id="UP000653454">
    <property type="component" value="Unassembled WGS sequence"/>
</dbReference>
<keyword evidence="4" id="KW-1185">Reference proteome</keyword>
<dbReference type="Pfam" id="PF25298">
    <property type="entry name" value="Baculo_FP_2nd"/>
    <property type="match status" value="1"/>
</dbReference>
<comment type="caution">
    <text evidence="3">The sequence shown here is derived from an EMBL/GenBank/DDBJ whole genome shotgun (WGS) entry which is preliminary data.</text>
</comment>
<dbReference type="EMBL" id="CAJHNJ030000009">
    <property type="protein sequence ID" value="CAG9106640.1"/>
    <property type="molecule type" value="Genomic_DNA"/>
</dbReference>
<evidence type="ECO:0000259" key="1">
    <source>
        <dbReference type="Pfam" id="PF25298"/>
    </source>
</evidence>
<proteinExistence type="predicted"/>
<protein>
    <submittedName>
        <fullName evidence="3">(diamondback moth) hypothetical protein</fullName>
    </submittedName>
</protein>
<sequence length="307" mass="34730">MLCFDCNATCGDGAKCSSCSKDKCFSCANITERGFRNLGSERRAAWTCPKCRIASPNPSAQKKGPTLEDILNRLDILTTKLDVLPKLISDVNELKMNMQEVIKSCEFSSRKIEDFELKLVGVNDRLSSLEDTREVANCTQSVVDALQQELNEKEQWSRLNNVEIKGIPMKNNENLFDIVDALGKHLTLPIPKTQINFISRVPVYNSKDKSILLGFVNRYAKEDFIAAARLKKQSLKASDIGFASDERLYVNDHLSPGNKKLLSKTKLVAREKNYQYVWVKHAKIHARRNDTSPVITIKCEMDLNKLK</sequence>
<dbReference type="AlphaFoldDB" id="A0A8S4FYL0"/>